<dbReference type="SMART" id="SM00530">
    <property type="entry name" value="HTH_XRE"/>
    <property type="match status" value="1"/>
</dbReference>
<proteinExistence type="predicted"/>
<sequence length="496" mass="56482">MKSLGNLIRKYIAENGLTIYKTAAMAGVNRTTLQKVLSDERNASEELIKKLLSILKLSPSEEKELRELFEIQQIGEDVYLQRQYIKRSIEAMAGLDGWFSHSPAINETSFAFQEEELIVQAESSLVRGLPSVRHLLYSIARYAQRKEGAELLLYAPGNLSALKALLFPRIFSGGSHAPTRLRHITPMIKVPAAAATPLTNLEILFNVFPFTISQYFRYEVFCFYSRELLPEPVQHAFPYYMVADNIVLLLSCDGQTALCLTKPDIVAHFRNLFLDSLSKATSMVFSQTTPVSILQNMLEDDFPAGPLHTLEWQPCLATFLTEKMVEKYVIPDLPGREEIIRLGCARIRQLAGMEEHSCIFSRSGMEEFAQTGVISDIPSQYAYPLDIEDRIRILTTMYNVCQEDREFLRLINPVTFRLSRYFYAALRGSDVLDFCGIDTIHSEFNYIRITEPSFLDAFRDFYCYLPESGLICSKEETLNAVAETIRHLRELQPAGH</sequence>
<dbReference type="SUPFAM" id="SSF47413">
    <property type="entry name" value="lambda repressor-like DNA-binding domains"/>
    <property type="match status" value="1"/>
</dbReference>
<name>A0A9D2GIJ8_9FIRM</name>
<evidence type="ECO:0000313" key="3">
    <source>
        <dbReference type="Proteomes" id="UP000824101"/>
    </source>
</evidence>
<dbReference type="PROSITE" id="PS50943">
    <property type="entry name" value="HTH_CROC1"/>
    <property type="match status" value="1"/>
</dbReference>
<feature type="domain" description="HTH cro/C1-type" evidence="1">
    <location>
        <begin position="8"/>
        <end position="62"/>
    </location>
</feature>
<protein>
    <submittedName>
        <fullName evidence="2">Helix-turn-helix domain-containing protein</fullName>
    </submittedName>
</protein>
<comment type="caution">
    <text evidence="2">The sequence shown here is derived from an EMBL/GenBank/DDBJ whole genome shotgun (WGS) entry which is preliminary data.</text>
</comment>
<reference evidence="2" key="2">
    <citation type="submission" date="2021-04" db="EMBL/GenBank/DDBJ databases">
        <authorList>
            <person name="Gilroy R."/>
        </authorList>
    </citation>
    <scope>NUCLEOTIDE SEQUENCE</scope>
    <source>
        <strain evidence="2">ChiBcec1-1093</strain>
    </source>
</reference>
<dbReference type="CDD" id="cd00093">
    <property type="entry name" value="HTH_XRE"/>
    <property type="match status" value="1"/>
</dbReference>
<dbReference type="InterPro" id="IPR001387">
    <property type="entry name" value="Cro/C1-type_HTH"/>
</dbReference>
<dbReference type="GO" id="GO:0003677">
    <property type="term" value="F:DNA binding"/>
    <property type="evidence" value="ECO:0007669"/>
    <property type="project" value="InterPro"/>
</dbReference>
<dbReference type="InterPro" id="IPR010982">
    <property type="entry name" value="Lambda_DNA-bd_dom_sf"/>
</dbReference>
<gene>
    <name evidence="2" type="ORF">IAA17_06725</name>
</gene>
<dbReference type="Gene3D" id="1.10.260.40">
    <property type="entry name" value="lambda repressor-like DNA-binding domains"/>
    <property type="match status" value="1"/>
</dbReference>
<dbReference type="EMBL" id="DXBC01000105">
    <property type="protein sequence ID" value="HIZ79467.1"/>
    <property type="molecule type" value="Genomic_DNA"/>
</dbReference>
<organism evidence="2 3">
    <name type="scientific">Candidatus Lachnoclostridium stercorigallinarum</name>
    <dbReference type="NCBI Taxonomy" id="2838634"/>
    <lineage>
        <taxon>Bacteria</taxon>
        <taxon>Bacillati</taxon>
        <taxon>Bacillota</taxon>
        <taxon>Clostridia</taxon>
        <taxon>Lachnospirales</taxon>
        <taxon>Lachnospiraceae</taxon>
    </lineage>
</organism>
<dbReference type="Pfam" id="PF01381">
    <property type="entry name" value="HTH_3"/>
    <property type="match status" value="1"/>
</dbReference>
<dbReference type="Proteomes" id="UP000824101">
    <property type="component" value="Unassembled WGS sequence"/>
</dbReference>
<evidence type="ECO:0000313" key="2">
    <source>
        <dbReference type="EMBL" id="HIZ79467.1"/>
    </source>
</evidence>
<evidence type="ECO:0000259" key="1">
    <source>
        <dbReference type="PROSITE" id="PS50943"/>
    </source>
</evidence>
<accession>A0A9D2GIJ8</accession>
<dbReference type="AlphaFoldDB" id="A0A9D2GIJ8"/>
<reference evidence="2" key="1">
    <citation type="journal article" date="2021" name="PeerJ">
        <title>Extensive microbial diversity within the chicken gut microbiome revealed by metagenomics and culture.</title>
        <authorList>
            <person name="Gilroy R."/>
            <person name="Ravi A."/>
            <person name="Getino M."/>
            <person name="Pursley I."/>
            <person name="Horton D.L."/>
            <person name="Alikhan N.F."/>
            <person name="Baker D."/>
            <person name="Gharbi K."/>
            <person name="Hall N."/>
            <person name="Watson M."/>
            <person name="Adriaenssens E.M."/>
            <person name="Foster-Nyarko E."/>
            <person name="Jarju S."/>
            <person name="Secka A."/>
            <person name="Antonio M."/>
            <person name="Oren A."/>
            <person name="Chaudhuri R.R."/>
            <person name="La Ragione R."/>
            <person name="Hildebrand F."/>
            <person name="Pallen M.J."/>
        </authorList>
    </citation>
    <scope>NUCLEOTIDE SEQUENCE</scope>
    <source>
        <strain evidence="2">ChiBcec1-1093</strain>
    </source>
</reference>